<evidence type="ECO:0000313" key="1">
    <source>
        <dbReference type="EMBL" id="MEB3344494.1"/>
    </source>
</evidence>
<dbReference type="Proteomes" id="UP001327027">
    <property type="component" value="Unassembled WGS sequence"/>
</dbReference>
<dbReference type="PROSITE" id="PS51257">
    <property type="entry name" value="PROKAR_LIPOPROTEIN"/>
    <property type="match status" value="1"/>
</dbReference>
<gene>
    <name evidence="1" type="ORF">U6A24_03425</name>
</gene>
<name>A0ABU5ZRE3_9FLAO</name>
<keyword evidence="2" id="KW-1185">Reference proteome</keyword>
<dbReference type="RefSeq" id="WP_324178542.1">
    <property type="nucleotide sequence ID" value="NZ_BAABAW010000003.1"/>
</dbReference>
<protein>
    <submittedName>
        <fullName evidence="1">Uncharacterized protein</fullName>
    </submittedName>
</protein>
<organism evidence="1 2">
    <name type="scientific">Aquimarina gracilis</name>
    <dbReference type="NCBI Taxonomy" id="874422"/>
    <lineage>
        <taxon>Bacteria</taxon>
        <taxon>Pseudomonadati</taxon>
        <taxon>Bacteroidota</taxon>
        <taxon>Flavobacteriia</taxon>
        <taxon>Flavobacteriales</taxon>
        <taxon>Flavobacteriaceae</taxon>
        <taxon>Aquimarina</taxon>
    </lineage>
</organism>
<proteinExistence type="predicted"/>
<comment type="caution">
    <text evidence="1">The sequence shown here is derived from an EMBL/GenBank/DDBJ whole genome shotgun (WGS) entry which is preliminary data.</text>
</comment>
<sequence>MRIKVNSIFVFFTLIITVVVISCRSESDELIVSTQNESIAANSKAASLILRTSENNGNVDDGIDNTSCFSIKIPFTITANSQEIALNSQEDVDQYNDIFDDTDEIIFNFPITLIFNDFSEITVNTQDQFNENVNACENIDDDTIECIDFSYPFSASVFDSQSELIETISFENDKELYQFVDDLSDTDIATINFPITVIFSNNTEIIIDNLDNLEETIENVTDDDCDLDDDDNNNDNTDIQRFSEILTDHEWEVLKYKDNENNETKNYKDFEFEFLNDGSVTIKNDETDEITNGTWIASVNADSNLEIDFDFGSEVPLNKLNGLWEVKKAIEDQIKLERTNGTVSKDQLFFKND</sequence>
<dbReference type="EMBL" id="JAYKLX010000002">
    <property type="protein sequence ID" value="MEB3344494.1"/>
    <property type="molecule type" value="Genomic_DNA"/>
</dbReference>
<accession>A0ABU5ZRE3</accession>
<reference evidence="1 2" key="1">
    <citation type="journal article" date="2013" name="Int. J. Syst. Evol. Microbiol.">
        <title>Aquimarina gracilis sp. nov., isolated from the gut microflora of a mussel, Mytilus coruscus, and emended description of Aquimarina spongiae.</title>
        <authorList>
            <person name="Park S.C."/>
            <person name="Choe H.N."/>
            <person name="Baik K.S."/>
            <person name="Seong C.N."/>
        </authorList>
    </citation>
    <scope>NUCLEOTIDE SEQUENCE [LARGE SCALE GENOMIC DNA]</scope>
    <source>
        <strain evidence="1 2">PSC32</strain>
    </source>
</reference>
<evidence type="ECO:0000313" key="2">
    <source>
        <dbReference type="Proteomes" id="UP001327027"/>
    </source>
</evidence>